<keyword evidence="1" id="KW-1133">Transmembrane helix</keyword>
<keyword evidence="1" id="KW-0812">Transmembrane</keyword>
<accession>A0A841CQ24</accession>
<evidence type="ECO:0000256" key="1">
    <source>
        <dbReference type="SAM" id="Phobius"/>
    </source>
</evidence>
<dbReference type="Proteomes" id="UP000547510">
    <property type="component" value="Unassembled WGS sequence"/>
</dbReference>
<feature type="transmembrane region" description="Helical" evidence="1">
    <location>
        <begin position="144"/>
        <end position="164"/>
    </location>
</feature>
<name>A0A841CQ24_9PSEU</name>
<feature type="transmembrane region" description="Helical" evidence="1">
    <location>
        <begin position="250"/>
        <end position="268"/>
    </location>
</feature>
<feature type="transmembrane region" description="Helical" evidence="1">
    <location>
        <begin position="27"/>
        <end position="46"/>
    </location>
</feature>
<sequence>MTDLRTTFPTRPESTPAFPKARLRSPLGAWPVLLPALAITGVVVAATGRMRSWPYQEWVQTSAEFHQQNVFTAPIAAAAATYFAGRLLPPSRVFALPSAARAGRQTVAQHLGLLIGVFVAAYLLGLLPLVVVTVSDAEHGGPDIGAMLTGVLGLALATAVGYLVGAVTRTALTAPLSFVLLFGAAVVGSSGDTFSSLAPVLYITPVLGSVQSTPFVVYRLAFLTVCAIAVVWTAVGLLRRHRVSGRFRGAAALLPLLLPAVLAVPPLLSKPALFAYEAEVPQVCRAAGGVEYCVHGGHRSRLDLLVAATDAAVQRYGRPAPFTRVYDEALRGRPVDGTDEWRPEAPDTVLWIPIQPQNPTETRPVQAVYVLSGSGACRRLGDAADPESVRLADDLGGWLAGTVRSHNAFAGLPDSAVRQWIAANVDRIAGCTLTPESLPSR</sequence>
<proteinExistence type="predicted"/>
<protein>
    <submittedName>
        <fullName evidence="2">Uncharacterized protein</fullName>
    </submittedName>
</protein>
<dbReference type="RefSeq" id="WP_184694427.1">
    <property type="nucleotide sequence ID" value="NZ_JACHJN010000008.1"/>
</dbReference>
<reference evidence="2 3" key="1">
    <citation type="submission" date="2020-08" db="EMBL/GenBank/DDBJ databases">
        <title>Genomic Encyclopedia of Type Strains, Phase III (KMG-III): the genomes of soil and plant-associated and newly described type strains.</title>
        <authorList>
            <person name="Whitman W."/>
        </authorList>
    </citation>
    <scope>NUCLEOTIDE SEQUENCE [LARGE SCALE GENOMIC DNA]</scope>
    <source>
        <strain evidence="2 3">CECT 8640</strain>
    </source>
</reference>
<comment type="caution">
    <text evidence="2">The sequence shown here is derived from an EMBL/GenBank/DDBJ whole genome shotgun (WGS) entry which is preliminary data.</text>
</comment>
<feature type="transmembrane region" description="Helical" evidence="1">
    <location>
        <begin position="111"/>
        <end position="132"/>
    </location>
</feature>
<evidence type="ECO:0000313" key="3">
    <source>
        <dbReference type="Proteomes" id="UP000547510"/>
    </source>
</evidence>
<dbReference type="EMBL" id="JACHJN010000008">
    <property type="protein sequence ID" value="MBB5958454.1"/>
    <property type="molecule type" value="Genomic_DNA"/>
</dbReference>
<feature type="transmembrane region" description="Helical" evidence="1">
    <location>
        <begin position="176"/>
        <end position="204"/>
    </location>
</feature>
<feature type="transmembrane region" description="Helical" evidence="1">
    <location>
        <begin position="216"/>
        <end position="238"/>
    </location>
</feature>
<keyword evidence="1" id="KW-0472">Membrane</keyword>
<dbReference type="AlphaFoldDB" id="A0A841CQ24"/>
<gene>
    <name evidence="2" type="ORF">FHS29_005062</name>
</gene>
<keyword evidence="3" id="KW-1185">Reference proteome</keyword>
<evidence type="ECO:0000313" key="2">
    <source>
        <dbReference type="EMBL" id="MBB5958454.1"/>
    </source>
</evidence>
<organism evidence="2 3">
    <name type="scientific">Saccharothrix tamanrassetensis</name>
    <dbReference type="NCBI Taxonomy" id="1051531"/>
    <lineage>
        <taxon>Bacteria</taxon>
        <taxon>Bacillati</taxon>
        <taxon>Actinomycetota</taxon>
        <taxon>Actinomycetes</taxon>
        <taxon>Pseudonocardiales</taxon>
        <taxon>Pseudonocardiaceae</taxon>
        <taxon>Saccharothrix</taxon>
    </lineage>
</organism>